<dbReference type="InterPro" id="IPR000116">
    <property type="entry name" value="HMGA"/>
</dbReference>
<dbReference type="PANTHER" id="PTHR23341">
    <property type="entry name" value="HIGH MOBILITY GROUP PROTEINS HMG-A AND C"/>
    <property type="match status" value="1"/>
</dbReference>
<comment type="similarity">
    <text evidence="2">Belongs to the HMGA family.</text>
</comment>
<dbReference type="AlphaFoldDB" id="A0A673ZKA1"/>
<dbReference type="GO" id="GO:0006355">
    <property type="term" value="P:regulation of DNA-templated transcription"/>
    <property type="evidence" value="ECO:0007669"/>
    <property type="project" value="InterPro"/>
</dbReference>
<evidence type="ECO:0000256" key="2">
    <source>
        <dbReference type="ARBA" id="ARBA00010812"/>
    </source>
</evidence>
<dbReference type="PANTHER" id="PTHR23341:SF4">
    <property type="entry name" value="HIGH MOBILITY GROUP PROTEIN HMGI-C"/>
    <property type="match status" value="1"/>
</dbReference>
<proteinExistence type="inferred from homology"/>
<dbReference type="GeneTree" id="ENSGT00940000163109"/>
<dbReference type="GO" id="GO:0000785">
    <property type="term" value="C:chromatin"/>
    <property type="evidence" value="ECO:0007669"/>
    <property type="project" value="InterPro"/>
</dbReference>
<dbReference type="GO" id="GO:0003677">
    <property type="term" value="F:DNA binding"/>
    <property type="evidence" value="ECO:0007669"/>
    <property type="project" value="UniProtKB-KW"/>
</dbReference>
<keyword evidence="6" id="KW-0805">Transcription regulation</keyword>
<evidence type="ECO:0000256" key="5">
    <source>
        <dbReference type="ARBA" id="ARBA00022990"/>
    </source>
</evidence>
<dbReference type="Ensembl" id="ENSSTUT00000048597.1">
    <property type="protein sequence ID" value="ENSSTUP00000046581.1"/>
    <property type="gene ID" value="ENSSTUG00000019606.1"/>
</dbReference>
<name>A0A673ZKA1_SALTR</name>
<keyword evidence="12" id="KW-1185">Reference proteome</keyword>
<keyword evidence="8" id="KW-0804">Transcription</keyword>
<evidence type="ECO:0000313" key="11">
    <source>
        <dbReference type="Ensembl" id="ENSSTUP00000046581.1"/>
    </source>
</evidence>
<keyword evidence="7" id="KW-0238">DNA-binding</keyword>
<dbReference type="InParanoid" id="A0A673ZKA1"/>
<dbReference type="Proteomes" id="UP000472277">
    <property type="component" value="Unassembled WGS sequence"/>
</dbReference>
<dbReference type="GO" id="GO:0003712">
    <property type="term" value="F:transcription coregulator activity"/>
    <property type="evidence" value="ECO:0007669"/>
    <property type="project" value="TreeGrafter"/>
</dbReference>
<accession>A0A673ZKA1</accession>
<evidence type="ECO:0000256" key="6">
    <source>
        <dbReference type="ARBA" id="ARBA00023015"/>
    </source>
</evidence>
<comment type="subcellular location">
    <subcellularLocation>
        <location evidence="1">Nucleus</location>
    </subcellularLocation>
</comment>
<dbReference type="PRINTS" id="PR00929">
    <property type="entry name" value="ATHOOK"/>
</dbReference>
<evidence type="ECO:0000256" key="8">
    <source>
        <dbReference type="ARBA" id="ARBA00023163"/>
    </source>
</evidence>
<reference evidence="11" key="1">
    <citation type="submission" date="2025-08" db="UniProtKB">
        <authorList>
            <consortium name="Ensembl"/>
        </authorList>
    </citation>
    <scope>IDENTIFICATION</scope>
</reference>
<evidence type="ECO:0000256" key="9">
    <source>
        <dbReference type="ARBA" id="ARBA00023242"/>
    </source>
</evidence>
<evidence type="ECO:0008006" key="13">
    <source>
        <dbReference type="Google" id="ProtNLM"/>
    </source>
</evidence>
<evidence type="ECO:0000256" key="10">
    <source>
        <dbReference type="SAM" id="MobiDB-lite"/>
    </source>
</evidence>
<keyword evidence="5" id="KW-0007">Acetylation</keyword>
<reference evidence="11" key="2">
    <citation type="submission" date="2025-09" db="UniProtKB">
        <authorList>
            <consortium name="Ensembl"/>
        </authorList>
    </citation>
    <scope>IDENTIFICATION</scope>
</reference>
<protein>
    <recommendedName>
        <fullName evidence="13">High mobility group AT-hook 2</fullName>
    </recommendedName>
</protein>
<dbReference type="GO" id="GO:0010557">
    <property type="term" value="P:positive regulation of macromolecule biosynthetic process"/>
    <property type="evidence" value="ECO:0007669"/>
    <property type="project" value="UniProtKB-ARBA"/>
</dbReference>
<keyword evidence="9" id="KW-0539">Nucleus</keyword>
<evidence type="ECO:0000256" key="4">
    <source>
        <dbReference type="ARBA" id="ARBA00022737"/>
    </source>
</evidence>
<dbReference type="GO" id="GO:0005634">
    <property type="term" value="C:nucleus"/>
    <property type="evidence" value="ECO:0007669"/>
    <property type="project" value="UniProtKB-SubCell"/>
</dbReference>
<keyword evidence="3" id="KW-0597">Phosphoprotein</keyword>
<dbReference type="SMART" id="SM00384">
    <property type="entry name" value="AT_hook"/>
    <property type="match status" value="2"/>
</dbReference>
<keyword evidence="4" id="KW-0677">Repeat</keyword>
<feature type="compositionally biased region" description="Basic residues" evidence="10">
    <location>
        <begin position="9"/>
        <end position="19"/>
    </location>
</feature>
<feature type="region of interest" description="Disordered" evidence="10">
    <location>
        <begin position="1"/>
        <end position="54"/>
    </location>
</feature>
<evidence type="ECO:0000256" key="1">
    <source>
        <dbReference type="ARBA" id="ARBA00004123"/>
    </source>
</evidence>
<dbReference type="PRINTS" id="PR00930">
    <property type="entry name" value="HIGHMOBLTYIY"/>
</dbReference>
<evidence type="ECO:0000256" key="3">
    <source>
        <dbReference type="ARBA" id="ARBA00022553"/>
    </source>
</evidence>
<dbReference type="OMA" id="PRKWCPG"/>
<organism evidence="11 12">
    <name type="scientific">Salmo trutta</name>
    <name type="common">Brown trout</name>
    <dbReference type="NCBI Taxonomy" id="8032"/>
    <lineage>
        <taxon>Eukaryota</taxon>
        <taxon>Metazoa</taxon>
        <taxon>Chordata</taxon>
        <taxon>Craniata</taxon>
        <taxon>Vertebrata</taxon>
        <taxon>Euteleostomi</taxon>
        <taxon>Actinopterygii</taxon>
        <taxon>Neopterygii</taxon>
        <taxon>Teleostei</taxon>
        <taxon>Protacanthopterygii</taxon>
        <taxon>Salmoniformes</taxon>
        <taxon>Salmonidae</taxon>
        <taxon>Salmoninae</taxon>
        <taxon>Salmo</taxon>
    </lineage>
</organism>
<evidence type="ECO:0000313" key="12">
    <source>
        <dbReference type="Proteomes" id="UP000472277"/>
    </source>
</evidence>
<evidence type="ECO:0000256" key="7">
    <source>
        <dbReference type="ARBA" id="ARBA00023125"/>
    </source>
</evidence>
<dbReference type="InterPro" id="IPR017956">
    <property type="entry name" value="AT_hook_DNA-bd_motif"/>
</dbReference>
<sequence length="81" mass="9294">EPTGEPVPKRPRGRPRGSKNKCPSKAAARKALASGEKRPRGRPRKWPKQVVQKPAQVCDMKDSHWVHAWLNQRCFHMISMK</sequence>